<comment type="caution">
    <text evidence="5">The sequence shown here is derived from an EMBL/GenBank/DDBJ whole genome shotgun (WGS) entry which is preliminary data.</text>
</comment>
<dbReference type="GO" id="GO:0022857">
    <property type="term" value="F:transmembrane transporter activity"/>
    <property type="evidence" value="ECO:0007669"/>
    <property type="project" value="InterPro"/>
</dbReference>
<dbReference type="Proteomes" id="UP000062788">
    <property type="component" value="Unassembled WGS sequence"/>
</dbReference>
<name>A0A118DP81_9BURK</name>
<feature type="transmembrane region" description="Helical" evidence="4">
    <location>
        <begin position="323"/>
        <end position="345"/>
    </location>
</feature>
<gene>
    <name evidence="5" type="ORF">WS67_11135</name>
</gene>
<dbReference type="InterPro" id="IPR036259">
    <property type="entry name" value="MFS_trans_sf"/>
</dbReference>
<keyword evidence="1 4" id="KW-0812">Transmembrane</keyword>
<feature type="transmembrane region" description="Helical" evidence="4">
    <location>
        <begin position="228"/>
        <end position="250"/>
    </location>
</feature>
<evidence type="ECO:0000256" key="1">
    <source>
        <dbReference type="ARBA" id="ARBA00022692"/>
    </source>
</evidence>
<dbReference type="PANTHER" id="PTHR23546">
    <property type="entry name" value="TRANSPORT PROTEIN"/>
    <property type="match status" value="1"/>
</dbReference>
<proteinExistence type="predicted"/>
<feature type="transmembrane region" description="Helical" evidence="4">
    <location>
        <begin position="86"/>
        <end position="106"/>
    </location>
</feature>
<organism evidence="5 6">
    <name type="scientific">Burkholderia singularis</name>
    <dbReference type="NCBI Taxonomy" id="1503053"/>
    <lineage>
        <taxon>Bacteria</taxon>
        <taxon>Pseudomonadati</taxon>
        <taxon>Pseudomonadota</taxon>
        <taxon>Betaproteobacteria</taxon>
        <taxon>Burkholderiales</taxon>
        <taxon>Burkholderiaceae</taxon>
        <taxon>Burkholderia</taxon>
        <taxon>pseudomallei group</taxon>
    </lineage>
</organism>
<feature type="transmembrane region" description="Helical" evidence="4">
    <location>
        <begin position="352"/>
        <end position="376"/>
    </location>
</feature>
<feature type="transmembrane region" description="Helical" evidence="4">
    <location>
        <begin position="293"/>
        <end position="311"/>
    </location>
</feature>
<dbReference type="InterPro" id="IPR011701">
    <property type="entry name" value="MFS"/>
</dbReference>
<evidence type="ECO:0000256" key="4">
    <source>
        <dbReference type="SAM" id="Phobius"/>
    </source>
</evidence>
<dbReference type="OrthoDB" id="65739at2"/>
<accession>A0A118DP81</accession>
<dbReference type="RefSeq" id="WP_059516251.1">
    <property type="nucleotide sequence ID" value="NZ_LOWA01000025.1"/>
</dbReference>
<keyword evidence="6" id="KW-1185">Reference proteome</keyword>
<feature type="transmembrane region" description="Helical" evidence="4">
    <location>
        <begin position="154"/>
        <end position="176"/>
    </location>
</feature>
<feature type="transmembrane region" description="Helical" evidence="4">
    <location>
        <begin position="382"/>
        <end position="399"/>
    </location>
</feature>
<evidence type="ECO:0000256" key="3">
    <source>
        <dbReference type="ARBA" id="ARBA00023136"/>
    </source>
</evidence>
<dbReference type="AlphaFoldDB" id="A0A118DP81"/>
<dbReference type="PANTHER" id="PTHR23546:SF1">
    <property type="entry name" value="MEMBRANE PROTEIN"/>
    <property type="match status" value="1"/>
</dbReference>
<keyword evidence="3 4" id="KW-0472">Membrane</keyword>
<reference evidence="5 6" key="1">
    <citation type="submission" date="2015-11" db="EMBL/GenBank/DDBJ databases">
        <title>Expanding the genomic diversity of Burkholderia species for the development of highly accurate diagnostics.</title>
        <authorList>
            <person name="Sahl J."/>
            <person name="Keim P."/>
            <person name="Wagner D."/>
        </authorList>
    </citation>
    <scope>NUCLEOTIDE SEQUENCE [LARGE SCALE GENOMIC DNA]</scope>
    <source>
        <strain evidence="5 6">TSV85</strain>
    </source>
</reference>
<feature type="transmembrane region" description="Helical" evidence="4">
    <location>
        <begin position="49"/>
        <end position="66"/>
    </location>
</feature>
<dbReference type="SUPFAM" id="SSF103473">
    <property type="entry name" value="MFS general substrate transporter"/>
    <property type="match status" value="1"/>
</dbReference>
<evidence type="ECO:0000313" key="6">
    <source>
        <dbReference type="Proteomes" id="UP000062788"/>
    </source>
</evidence>
<feature type="transmembrane region" description="Helical" evidence="4">
    <location>
        <begin position="262"/>
        <end position="281"/>
    </location>
</feature>
<evidence type="ECO:0000313" key="5">
    <source>
        <dbReference type="EMBL" id="KVE27651.1"/>
    </source>
</evidence>
<sequence>MSTTSADTASTAATGPALTPLLIANFAMMAGSYAFFAVAAPLARLLNLQASHMGAIIAVVGLVWVATARRWGRMADLRGRVPVMRIAMAGFTASYLLLALYVGWALRARAPALALSVAVLLATRAAMGGYFAALPVAAVAWIADRTAPHARAAAMARFGAAGALGMVIAPPVAGWIAGHDMAAMLAVFALLPLAGWPGLGRLRDTGPRERRDAPARLKIADARIRKPWLCALVLYSVIGIANSAFGFYVIDRLHVPARQAAVVAGYALGSAGLGMIAMQSVVGRLPSVAPLQWLRWGALAGAAGFASVLLVGPAQPMAVCVSYLVAACGMGASFPAVAALASAAVDAREQGACAGAMSTAQGLSMVAAPLIGAALYDWRAQAPFVVIGGMLLMVCGATWPRTRRMHAQP</sequence>
<dbReference type="EMBL" id="LOWA01000025">
    <property type="protein sequence ID" value="KVE27651.1"/>
    <property type="molecule type" value="Genomic_DNA"/>
</dbReference>
<feature type="transmembrane region" description="Helical" evidence="4">
    <location>
        <begin position="112"/>
        <end position="142"/>
    </location>
</feature>
<dbReference type="Pfam" id="PF07690">
    <property type="entry name" value="MFS_1"/>
    <property type="match status" value="1"/>
</dbReference>
<dbReference type="Gene3D" id="1.20.1250.20">
    <property type="entry name" value="MFS general substrate transporter like domains"/>
    <property type="match status" value="1"/>
</dbReference>
<keyword evidence="2 4" id="KW-1133">Transmembrane helix</keyword>
<feature type="transmembrane region" description="Helical" evidence="4">
    <location>
        <begin position="182"/>
        <end position="202"/>
    </location>
</feature>
<evidence type="ECO:0000256" key="2">
    <source>
        <dbReference type="ARBA" id="ARBA00022989"/>
    </source>
</evidence>
<feature type="transmembrane region" description="Helical" evidence="4">
    <location>
        <begin position="21"/>
        <end position="43"/>
    </location>
</feature>
<protein>
    <submittedName>
        <fullName evidence="5">MFS transporter</fullName>
    </submittedName>
</protein>